<organism evidence="4 5">
    <name type="scientific">Micromonospora endophytica</name>
    <dbReference type="NCBI Taxonomy" id="515350"/>
    <lineage>
        <taxon>Bacteria</taxon>
        <taxon>Bacillati</taxon>
        <taxon>Actinomycetota</taxon>
        <taxon>Actinomycetes</taxon>
        <taxon>Micromonosporales</taxon>
        <taxon>Micromonosporaceae</taxon>
        <taxon>Micromonospora</taxon>
    </lineage>
</organism>
<comment type="caution">
    <text evidence="4">The sequence shown here is derived from an EMBL/GenBank/DDBJ whole genome shotgun (WGS) entry which is preliminary data.</text>
</comment>
<evidence type="ECO:0000313" key="4">
    <source>
        <dbReference type="EMBL" id="PZF98390.1"/>
    </source>
</evidence>
<reference evidence="4 5" key="1">
    <citation type="submission" date="2018-01" db="EMBL/GenBank/DDBJ databases">
        <title>Draft genome sequence of Jishengella endophytica.</title>
        <authorList>
            <person name="Sahin N."/>
            <person name="Ay H."/>
            <person name="Saygin H."/>
        </authorList>
    </citation>
    <scope>NUCLEOTIDE SEQUENCE [LARGE SCALE GENOMIC DNA]</scope>
    <source>
        <strain evidence="4 5">DSM 45430</strain>
    </source>
</reference>
<name>A0A2W2CKC3_9ACTN</name>
<evidence type="ECO:0000256" key="1">
    <source>
        <dbReference type="SAM" id="MobiDB-lite"/>
    </source>
</evidence>
<dbReference type="AlphaFoldDB" id="A0A2W2CKC3"/>
<feature type="region of interest" description="Disordered" evidence="1">
    <location>
        <begin position="178"/>
        <end position="201"/>
    </location>
</feature>
<accession>A0A2W2CKC3</accession>
<sequence length="223" mass="22588">MTDGTMDGRSGRGDAGSDRRLIVGGGLAAALLAVIGAAGGWVLAGDQKPPVTPPVEAASSPTPSARPTPSPSRGRPTPAPVTSSAAPSPTSGFTVPDLVGMEFEEAREELRDLGLGWQLVFGSSGSSSSVRSTRPAAGTPVKRGITVVLNVAGAAPPNEVPDLIGDSCEEARAELVDDGFTPRYPSGRSGTVTAQDPEADTVGRWNDVVSIWCGAAPSDDESP</sequence>
<dbReference type="SMART" id="SM00740">
    <property type="entry name" value="PASTA"/>
    <property type="match status" value="2"/>
</dbReference>
<dbReference type="Proteomes" id="UP000248627">
    <property type="component" value="Unassembled WGS sequence"/>
</dbReference>
<feature type="region of interest" description="Disordered" evidence="1">
    <location>
        <begin position="43"/>
        <end position="92"/>
    </location>
</feature>
<dbReference type="PROSITE" id="PS51178">
    <property type="entry name" value="PASTA"/>
    <property type="match status" value="2"/>
</dbReference>
<gene>
    <name evidence="4" type="ORF">C1I93_09090</name>
</gene>
<feature type="domain" description="PASTA" evidence="3">
    <location>
        <begin position="154"/>
        <end position="223"/>
    </location>
</feature>
<proteinExistence type="predicted"/>
<dbReference type="Gene3D" id="3.30.10.20">
    <property type="match status" value="2"/>
</dbReference>
<dbReference type="EMBL" id="POTX01000041">
    <property type="protein sequence ID" value="PZF98390.1"/>
    <property type="molecule type" value="Genomic_DNA"/>
</dbReference>
<keyword evidence="2" id="KW-0812">Transmembrane</keyword>
<dbReference type="CDD" id="cd06577">
    <property type="entry name" value="PASTA_pknB"/>
    <property type="match status" value="2"/>
</dbReference>
<evidence type="ECO:0000313" key="5">
    <source>
        <dbReference type="Proteomes" id="UP000248627"/>
    </source>
</evidence>
<dbReference type="Pfam" id="PF03793">
    <property type="entry name" value="PASTA"/>
    <property type="match status" value="2"/>
</dbReference>
<feature type="compositionally biased region" description="Low complexity" evidence="1">
    <location>
        <begin position="71"/>
        <end position="91"/>
    </location>
</feature>
<dbReference type="InterPro" id="IPR005543">
    <property type="entry name" value="PASTA_dom"/>
</dbReference>
<dbReference type="SUPFAM" id="SSF54184">
    <property type="entry name" value="Penicillin-binding protein 2x (pbp-2x), c-terminal domain"/>
    <property type="match status" value="1"/>
</dbReference>
<keyword evidence="2" id="KW-0472">Membrane</keyword>
<evidence type="ECO:0000259" key="3">
    <source>
        <dbReference type="PROSITE" id="PS51178"/>
    </source>
</evidence>
<protein>
    <submittedName>
        <fullName evidence="4">Penicillin-binding protein</fullName>
    </submittedName>
</protein>
<evidence type="ECO:0000256" key="2">
    <source>
        <dbReference type="SAM" id="Phobius"/>
    </source>
</evidence>
<keyword evidence="5" id="KW-1185">Reference proteome</keyword>
<feature type="domain" description="PASTA" evidence="3">
    <location>
        <begin position="89"/>
        <end position="153"/>
    </location>
</feature>
<dbReference type="OrthoDB" id="3363460at2"/>
<dbReference type="RefSeq" id="WP_111242793.1">
    <property type="nucleotide sequence ID" value="NZ_AP023358.1"/>
</dbReference>
<feature type="transmembrane region" description="Helical" evidence="2">
    <location>
        <begin position="21"/>
        <end position="44"/>
    </location>
</feature>
<keyword evidence="2" id="KW-1133">Transmembrane helix</keyword>